<feature type="non-terminal residue" evidence="1">
    <location>
        <position position="128"/>
    </location>
</feature>
<name>A0A6A4ZQV4_9STRA</name>
<reference evidence="1" key="1">
    <citation type="submission" date="2019-06" db="EMBL/GenBank/DDBJ databases">
        <title>Genomics analysis of Aphanomyces spp. identifies a new class of oomycete effector associated with host adaptation.</title>
        <authorList>
            <person name="Gaulin E."/>
        </authorList>
    </citation>
    <scope>NUCLEOTIDE SEQUENCE</scope>
    <source>
        <strain evidence="1">CBS 578.67</strain>
    </source>
</reference>
<protein>
    <submittedName>
        <fullName evidence="1">Uncharacterized protein</fullName>
    </submittedName>
</protein>
<proteinExistence type="predicted"/>
<sequence length="128" mass="14536">MLCGRLFLQLHVDAHPKDSVLGQFAAWLTETPLFRHPLLAKAIEYKHAVLINGRPLELEETPLSAELFDGLVQYEFNFRSKTVSKAYVSQFKHDELSVADAADRSHAFYHIVEAVDQYLKTPRVTPAV</sequence>
<organism evidence="1">
    <name type="scientific">Aphanomyces stellatus</name>
    <dbReference type="NCBI Taxonomy" id="120398"/>
    <lineage>
        <taxon>Eukaryota</taxon>
        <taxon>Sar</taxon>
        <taxon>Stramenopiles</taxon>
        <taxon>Oomycota</taxon>
        <taxon>Saprolegniomycetes</taxon>
        <taxon>Saprolegniales</taxon>
        <taxon>Verrucalvaceae</taxon>
        <taxon>Aphanomyces</taxon>
    </lineage>
</organism>
<evidence type="ECO:0000313" key="1">
    <source>
        <dbReference type="EMBL" id="KAF0714584.1"/>
    </source>
</evidence>
<dbReference type="OrthoDB" id="27683at2759"/>
<accession>A0A6A4ZQV4</accession>
<dbReference type="EMBL" id="VJMH01000749">
    <property type="protein sequence ID" value="KAF0714584.1"/>
    <property type="molecule type" value="Genomic_DNA"/>
</dbReference>
<gene>
    <name evidence="1" type="ORF">As57867_003790</name>
</gene>
<comment type="caution">
    <text evidence="1">The sequence shown here is derived from an EMBL/GenBank/DDBJ whole genome shotgun (WGS) entry which is preliminary data.</text>
</comment>
<dbReference type="AlphaFoldDB" id="A0A6A4ZQV4"/>